<dbReference type="Pfam" id="PF00931">
    <property type="entry name" value="NB-ARC"/>
    <property type="match status" value="1"/>
</dbReference>
<dbReference type="RefSeq" id="WP_006100352.1">
    <property type="nucleotide sequence ID" value="NZ_DS989846.1"/>
</dbReference>
<dbReference type="PANTHER" id="PTHR22847">
    <property type="entry name" value="WD40 REPEAT PROTEIN"/>
    <property type="match status" value="1"/>
</dbReference>
<keyword evidence="7" id="KW-1185">Reference proteome</keyword>
<dbReference type="STRING" id="118168.MC7420_4881"/>
<feature type="repeat" description="WD" evidence="3">
    <location>
        <begin position="849"/>
        <end position="890"/>
    </location>
</feature>
<feature type="repeat" description="WD" evidence="3">
    <location>
        <begin position="556"/>
        <end position="597"/>
    </location>
</feature>
<dbReference type="CDD" id="cd00200">
    <property type="entry name" value="WD40"/>
    <property type="match status" value="2"/>
</dbReference>
<dbReference type="EMBL" id="DS989846">
    <property type="protein sequence ID" value="EDX76625.1"/>
    <property type="molecule type" value="Genomic_DNA"/>
</dbReference>
<dbReference type="eggNOG" id="COG2319">
    <property type="taxonomic scope" value="Bacteria"/>
</dbReference>
<dbReference type="Gene3D" id="2.130.10.10">
    <property type="entry name" value="YVTN repeat-like/Quinoprotein amine dehydrogenase"/>
    <property type="match status" value="7"/>
</dbReference>
<dbReference type="PANTHER" id="PTHR22847:SF637">
    <property type="entry name" value="WD REPEAT DOMAIN 5B"/>
    <property type="match status" value="1"/>
</dbReference>
<feature type="repeat" description="WD" evidence="3">
    <location>
        <begin position="1017"/>
        <end position="1058"/>
    </location>
</feature>
<evidence type="ECO:0000256" key="2">
    <source>
        <dbReference type="ARBA" id="ARBA00022737"/>
    </source>
</evidence>
<dbReference type="PRINTS" id="PR00320">
    <property type="entry name" value="GPROTEINBRPT"/>
</dbReference>
<dbReference type="Pfam" id="PF26355">
    <property type="entry name" value="HTH_VMAP-M9"/>
    <property type="match status" value="1"/>
</dbReference>
<dbReference type="InterPro" id="IPR036322">
    <property type="entry name" value="WD40_repeat_dom_sf"/>
</dbReference>
<dbReference type="InterPro" id="IPR020472">
    <property type="entry name" value="WD40_PAC1"/>
</dbReference>
<keyword evidence="2" id="KW-0677">Repeat</keyword>
<feature type="repeat" description="WD" evidence="3">
    <location>
        <begin position="1101"/>
        <end position="1142"/>
    </location>
</feature>
<gene>
    <name evidence="6" type="ORF">MC7420_4881</name>
</gene>
<reference evidence="6 7" key="1">
    <citation type="submission" date="2008-07" db="EMBL/GenBank/DDBJ databases">
        <authorList>
            <person name="Tandeau de Marsac N."/>
            <person name="Ferriera S."/>
            <person name="Johnson J."/>
            <person name="Kravitz S."/>
            <person name="Beeson K."/>
            <person name="Sutton G."/>
            <person name="Rogers Y.-H."/>
            <person name="Friedman R."/>
            <person name="Frazier M."/>
            <person name="Venter J.C."/>
        </authorList>
    </citation>
    <scope>NUCLEOTIDE SEQUENCE [LARGE SCALE GENOMIC DNA]</scope>
    <source>
        <strain evidence="6 7">PCC 7420</strain>
    </source>
</reference>
<feature type="repeat" description="WD" evidence="3">
    <location>
        <begin position="598"/>
        <end position="639"/>
    </location>
</feature>
<feature type="repeat" description="WD" evidence="3">
    <location>
        <begin position="1059"/>
        <end position="1100"/>
    </location>
</feature>
<dbReference type="PROSITE" id="PS00678">
    <property type="entry name" value="WD_REPEATS_1"/>
    <property type="match status" value="13"/>
</dbReference>
<sequence>MNSDQALEVANATIRALVGRGLSEVETAILLGSLQNQTYEQIAESSGYAISYLKRDVGPKLWKRLGQAWGEPVSKTNVQAVLKRQIATSPSPPFPTTPPPLPLNPPRADWDDAMDVTQFYGRTTELATLRQWLTQDRCRLVTVLGMGGIGKTALAIKLAQQVQFKFDCIIWRSLRNAPPLTSLLQELIQFLSCQQDTQGEIRQLLPYLRTSRCLIILDNLETLLQPGSPGEYRTGYEGYGELFRIIGQTAHTSCLILTSREKPPEIAALEGVKLPVRTYRLPGLQSEAQELLTAKGLLGTDTDKQQLIQHYNGNPLALNIVATSIQDLFERKIDNFLQQDTLIFNGIRRLLNQQFERLSPLETTIMYWLAINREWTSITELAADILPPVSKAELWDALETLTGRSLVEKQADTYTQQPVVMEYITERFIDRISQELLTKTLSLFLTHALIKTTVKDDIRDSQIRLILHPIANPFQTRFRSTLAQHQHIQDILEVLRRSTLGLSGYGGGNLLNLCVNLPLDLTNYDLSHLTLRHADLQTTPLPGVNFSYCHLDKSVFAQTLGGVVSAAFSPDGQQLATGDNTPDVRLWRVSDGQPWLTLQGHTNLVWSVAWSPDGRTLATSSSDKTIKLWDTRTGKCLKTLQGHQDWVLSVAWHPDGQILASSSNDQTVKLWDIHTGECLNTLQGHTHIVCSVAWSPQGHLASGSADQTIKLWDTRSGTCQNTLQGHQDWIWSVAWNPDGYTLASSSSDQTIKLWDTRNGECRNTLQGHRDWIWSIAWHPDGCLLASGSHDQTVKLWDTHTGKCLKTLQGQRNWIWSVAWSPDKQTLASGSADQTVKLWDTRTGQCWNTWQGYLDSALSVAWSQDGQILASSSNDKTVKLWDTTTGECLKTLQGHSNWVWSVVWSPNQPILASGSADQTIKLWDADRGECLKTLVGHSSVVSSVAWSPDGRILASGSYDQTIKLWDTDTGECLKTLRGHSNIIWSVAWSPDGRTLASCSSDQTIKVWDIHTGECLKTLSGHHHIIWSVTWNPDGRTLASGSSDQTIKVWDTHTGECLKTLSGHTNSISSVAWNPDGRLLATGSHDQTVKLWDTHTDECLNTLLGHSNWVGFVAWSANSQTLASGSSDETIKIWDVNTGECQKTLKSQPPYQGMNITQITGLTDAQKATLQRLGARKL</sequence>
<name>B4VNK4_9CYAN</name>
<keyword evidence="1 3" id="KW-0853">WD repeat</keyword>
<dbReference type="InterPro" id="IPR001680">
    <property type="entry name" value="WD40_rpt"/>
</dbReference>
<dbReference type="HOGENOM" id="CLU_005071_2_0_3"/>
<feature type="repeat" description="WD" evidence="3">
    <location>
        <begin position="682"/>
        <end position="722"/>
    </location>
</feature>
<feature type="repeat" description="WD" evidence="3">
    <location>
        <begin position="933"/>
        <end position="974"/>
    </location>
</feature>
<accession>B4VNK4</accession>
<dbReference type="AlphaFoldDB" id="B4VNK4"/>
<feature type="repeat" description="WD" evidence="3">
    <location>
        <begin position="765"/>
        <end position="806"/>
    </location>
</feature>
<dbReference type="SUPFAM" id="SSF52540">
    <property type="entry name" value="P-loop containing nucleoside triphosphate hydrolases"/>
    <property type="match status" value="1"/>
</dbReference>
<dbReference type="Pfam" id="PF00400">
    <property type="entry name" value="WD40"/>
    <property type="match status" value="10"/>
</dbReference>
<evidence type="ECO:0000256" key="1">
    <source>
        <dbReference type="ARBA" id="ARBA00022574"/>
    </source>
</evidence>
<evidence type="ECO:0000313" key="7">
    <source>
        <dbReference type="Proteomes" id="UP000003835"/>
    </source>
</evidence>
<feature type="domain" description="vWA-MoxR associated protein N-terminal HTH" evidence="5">
    <location>
        <begin position="1"/>
        <end position="85"/>
    </location>
</feature>
<feature type="domain" description="NB-ARC" evidence="4">
    <location>
        <begin position="124"/>
        <end position="219"/>
    </location>
</feature>
<feature type="repeat" description="WD" evidence="3">
    <location>
        <begin position="975"/>
        <end position="1016"/>
    </location>
</feature>
<dbReference type="InterPro" id="IPR027417">
    <property type="entry name" value="P-loop_NTPase"/>
</dbReference>
<evidence type="ECO:0000259" key="4">
    <source>
        <dbReference type="Pfam" id="PF00931"/>
    </source>
</evidence>
<organism evidence="6 7">
    <name type="scientific">Coleofasciculus chthonoplastes PCC 7420</name>
    <dbReference type="NCBI Taxonomy" id="118168"/>
    <lineage>
        <taxon>Bacteria</taxon>
        <taxon>Bacillati</taxon>
        <taxon>Cyanobacteriota</taxon>
        <taxon>Cyanophyceae</taxon>
        <taxon>Coleofasciculales</taxon>
        <taxon>Coleofasciculaceae</taxon>
        <taxon>Coleofasciculus</taxon>
    </lineage>
</organism>
<dbReference type="PROSITE" id="PS50294">
    <property type="entry name" value="WD_REPEATS_REGION"/>
    <property type="match status" value="13"/>
</dbReference>
<dbReference type="InterPro" id="IPR002182">
    <property type="entry name" value="NB-ARC"/>
</dbReference>
<protein>
    <submittedName>
        <fullName evidence="6">Uncharacterized protein</fullName>
    </submittedName>
</protein>
<dbReference type="PRINTS" id="PR00364">
    <property type="entry name" value="DISEASERSIST"/>
</dbReference>
<dbReference type="GO" id="GO:0043531">
    <property type="term" value="F:ADP binding"/>
    <property type="evidence" value="ECO:0007669"/>
    <property type="project" value="InterPro"/>
</dbReference>
<evidence type="ECO:0000256" key="3">
    <source>
        <dbReference type="PROSITE-ProRule" id="PRU00221"/>
    </source>
</evidence>
<dbReference type="Pfam" id="PF25173">
    <property type="entry name" value="Beta-prop_WDR3_1st"/>
    <property type="match status" value="1"/>
</dbReference>
<dbReference type="PROSITE" id="PS50082">
    <property type="entry name" value="WD_REPEATS_2"/>
    <property type="match status" value="14"/>
</dbReference>
<feature type="repeat" description="WD" evidence="3">
    <location>
        <begin position="807"/>
        <end position="848"/>
    </location>
</feature>
<dbReference type="SUPFAM" id="SSF50978">
    <property type="entry name" value="WD40 repeat-like"/>
    <property type="match status" value="2"/>
</dbReference>
<feature type="repeat" description="WD" evidence="3">
    <location>
        <begin position="640"/>
        <end position="681"/>
    </location>
</feature>
<feature type="repeat" description="WD" evidence="3">
    <location>
        <begin position="723"/>
        <end position="764"/>
    </location>
</feature>
<dbReference type="InterPro" id="IPR019775">
    <property type="entry name" value="WD40_repeat_CS"/>
</dbReference>
<dbReference type="SMART" id="SM00320">
    <property type="entry name" value="WD40"/>
    <property type="match status" value="14"/>
</dbReference>
<proteinExistence type="predicted"/>
<dbReference type="InterPro" id="IPR058651">
    <property type="entry name" value="HTH_VMAP-M9"/>
</dbReference>
<dbReference type="Gene3D" id="3.40.50.300">
    <property type="entry name" value="P-loop containing nucleotide triphosphate hydrolases"/>
    <property type="match status" value="1"/>
</dbReference>
<feature type="repeat" description="WD" evidence="3">
    <location>
        <begin position="891"/>
        <end position="932"/>
    </location>
</feature>
<dbReference type="OrthoDB" id="567898at2"/>
<dbReference type="Proteomes" id="UP000003835">
    <property type="component" value="Unassembled WGS sequence"/>
</dbReference>
<dbReference type="InterPro" id="IPR015943">
    <property type="entry name" value="WD40/YVTN_repeat-like_dom_sf"/>
</dbReference>
<evidence type="ECO:0000259" key="5">
    <source>
        <dbReference type="Pfam" id="PF26355"/>
    </source>
</evidence>
<evidence type="ECO:0000313" key="6">
    <source>
        <dbReference type="EMBL" id="EDX76625.1"/>
    </source>
</evidence>